<proteinExistence type="predicted"/>
<dbReference type="RefSeq" id="WP_285636186.1">
    <property type="nucleotide sequence ID" value="NZ_BSTJ01000020.1"/>
</dbReference>
<protein>
    <submittedName>
        <fullName evidence="2">Uncharacterized protein</fullName>
    </submittedName>
</protein>
<feature type="compositionally biased region" description="Polar residues" evidence="1">
    <location>
        <begin position="1"/>
        <end position="11"/>
    </location>
</feature>
<comment type="caution">
    <text evidence="2">The sequence shown here is derived from an EMBL/GenBank/DDBJ whole genome shotgun (WGS) entry which is preliminary data.</text>
</comment>
<gene>
    <name evidence="2" type="ORF">Airi01_098360</name>
</gene>
<name>A0A9W6RU18_9ACTN</name>
<evidence type="ECO:0000313" key="3">
    <source>
        <dbReference type="Proteomes" id="UP001165135"/>
    </source>
</evidence>
<dbReference type="AlphaFoldDB" id="A0A9W6RU18"/>
<sequence length="172" mass="19411">MNSQRTATVSPRWQPPEQSADGGYWRARLAVQRLSAAEQTAGLEPIVYGPTADACQRETVRQDQIWADMPLRTGDHAEAVRRVRYLSGDDSDEPVWLPAHGSDVQSGDMIAEGHTIYQVKRRKYTPVYDPRFRIVLPDGSEVTIYKNTAIRILDPDGTVRERLFGVDQAEEQ</sequence>
<dbReference type="EMBL" id="BSTJ01000020">
    <property type="protein sequence ID" value="GLY81569.1"/>
    <property type="molecule type" value="Genomic_DNA"/>
</dbReference>
<evidence type="ECO:0000313" key="2">
    <source>
        <dbReference type="EMBL" id="GLY81569.1"/>
    </source>
</evidence>
<dbReference type="Proteomes" id="UP001165135">
    <property type="component" value="Unassembled WGS sequence"/>
</dbReference>
<organism evidence="2 3">
    <name type="scientific">Actinoallomurus iriomotensis</name>
    <dbReference type="NCBI Taxonomy" id="478107"/>
    <lineage>
        <taxon>Bacteria</taxon>
        <taxon>Bacillati</taxon>
        <taxon>Actinomycetota</taxon>
        <taxon>Actinomycetes</taxon>
        <taxon>Streptosporangiales</taxon>
        <taxon>Thermomonosporaceae</taxon>
        <taxon>Actinoallomurus</taxon>
    </lineage>
</organism>
<reference evidence="2" key="1">
    <citation type="submission" date="2023-03" db="EMBL/GenBank/DDBJ databases">
        <title>Actinoallomurus iriomotensis NBRC 103681.</title>
        <authorList>
            <person name="Ichikawa N."/>
            <person name="Sato H."/>
            <person name="Tonouchi N."/>
        </authorList>
    </citation>
    <scope>NUCLEOTIDE SEQUENCE</scope>
    <source>
        <strain evidence="2">NBRC 103681</strain>
    </source>
</reference>
<feature type="region of interest" description="Disordered" evidence="1">
    <location>
        <begin position="1"/>
        <end position="21"/>
    </location>
</feature>
<evidence type="ECO:0000256" key="1">
    <source>
        <dbReference type="SAM" id="MobiDB-lite"/>
    </source>
</evidence>
<accession>A0A9W6RU18</accession>